<dbReference type="GeneID" id="91543026"/>
<name>A0ABZ1GLK2_9ACTN</name>
<proteinExistence type="predicted"/>
<dbReference type="EMBL" id="CP109134">
    <property type="protein sequence ID" value="WSD06182.1"/>
    <property type="molecule type" value="Genomic_DNA"/>
</dbReference>
<accession>A0ABZ1GLK2</accession>
<protein>
    <submittedName>
        <fullName evidence="2">Uncharacterized protein</fullName>
    </submittedName>
</protein>
<keyword evidence="1" id="KW-0812">Transmembrane</keyword>
<gene>
    <name evidence="2" type="ORF">OIE73_10610</name>
</gene>
<evidence type="ECO:0000313" key="2">
    <source>
        <dbReference type="EMBL" id="WSD06182.1"/>
    </source>
</evidence>
<evidence type="ECO:0000256" key="1">
    <source>
        <dbReference type="SAM" id="Phobius"/>
    </source>
</evidence>
<organism evidence="2 3">
    <name type="scientific">Streptomyces hirsutus</name>
    <dbReference type="NCBI Taxonomy" id="35620"/>
    <lineage>
        <taxon>Bacteria</taxon>
        <taxon>Bacillati</taxon>
        <taxon>Actinomycetota</taxon>
        <taxon>Actinomycetes</taxon>
        <taxon>Kitasatosporales</taxon>
        <taxon>Streptomycetaceae</taxon>
        <taxon>Streptomyces</taxon>
    </lineage>
</organism>
<evidence type="ECO:0000313" key="3">
    <source>
        <dbReference type="Proteomes" id="UP001335325"/>
    </source>
</evidence>
<keyword evidence="3" id="KW-1185">Reference proteome</keyword>
<reference evidence="2 3" key="1">
    <citation type="submission" date="2022-10" db="EMBL/GenBank/DDBJ databases">
        <title>The complete genomes of actinobacterial strains from the NBC collection.</title>
        <authorList>
            <person name="Joergensen T.S."/>
            <person name="Alvarez Arevalo M."/>
            <person name="Sterndorff E.B."/>
            <person name="Faurdal D."/>
            <person name="Vuksanovic O."/>
            <person name="Mourched A.-S."/>
            <person name="Charusanti P."/>
            <person name="Shaw S."/>
            <person name="Blin K."/>
            <person name="Weber T."/>
        </authorList>
    </citation>
    <scope>NUCLEOTIDE SEQUENCE [LARGE SCALE GENOMIC DNA]</scope>
    <source>
        <strain evidence="2 3">NBC 01753</strain>
    </source>
</reference>
<keyword evidence="1" id="KW-0472">Membrane</keyword>
<dbReference type="RefSeq" id="WP_326752344.1">
    <property type="nucleotide sequence ID" value="NZ_CP109134.1"/>
</dbReference>
<keyword evidence="1" id="KW-1133">Transmembrane helix</keyword>
<sequence length="41" mass="4278">MNARLTWSIVAGALALAVVAVLLVYGEHTGVILGRIGLLVF</sequence>
<feature type="transmembrane region" description="Helical" evidence="1">
    <location>
        <begin position="6"/>
        <end position="25"/>
    </location>
</feature>
<dbReference type="Proteomes" id="UP001335325">
    <property type="component" value="Chromosome"/>
</dbReference>